<feature type="domain" description="Metallo-beta-lactamase" evidence="1">
    <location>
        <begin position="29"/>
        <end position="198"/>
    </location>
</feature>
<organism evidence="2 3">
    <name type="scientific">Spirosoma utsteinense</name>
    <dbReference type="NCBI Taxonomy" id="2585773"/>
    <lineage>
        <taxon>Bacteria</taxon>
        <taxon>Pseudomonadati</taxon>
        <taxon>Bacteroidota</taxon>
        <taxon>Cytophagia</taxon>
        <taxon>Cytophagales</taxon>
        <taxon>Cytophagaceae</taxon>
        <taxon>Spirosoma</taxon>
    </lineage>
</organism>
<gene>
    <name evidence="2" type="ORF">FH603_1384</name>
</gene>
<dbReference type="SMART" id="SM00849">
    <property type="entry name" value="Lactamase_B"/>
    <property type="match status" value="1"/>
</dbReference>
<dbReference type="SUPFAM" id="SSF56281">
    <property type="entry name" value="Metallo-hydrolase/oxidoreductase"/>
    <property type="match status" value="1"/>
</dbReference>
<evidence type="ECO:0000259" key="1">
    <source>
        <dbReference type="SMART" id="SM00849"/>
    </source>
</evidence>
<sequence>MKVQQSLHHGPVRGYRFGYSPIRFVRPVSVWCYWLDGLLIDTAQRHMQGEVLTALARQPIDQIVLTHFHEDHSGNAAALRSRHRCPVLAGPLTGERVANGFGLLPYERFWFGQIDPCPGVLPLPAVLETGRHSFTSIYTPGHSDDHHVLLENREGWLFSGDFYIGNLRLFRRGENIYQMIDSTRRILTHDFDTVFCGHNPVLKNGRRAVERKLEYLESLVERVQTAHQRGLRGRALQRAAGLQEQWWLRGFTGNDVGVVHLIQSILQDAPAAML</sequence>
<protein>
    <submittedName>
        <fullName evidence="2">Glyoxylase-like metal-dependent hydrolase (Beta-lactamase superfamily II)</fullName>
    </submittedName>
</protein>
<proteinExistence type="predicted"/>
<accession>A0ABR6W4Q1</accession>
<name>A0ABR6W4Q1_9BACT</name>
<dbReference type="EMBL" id="VFIA01000006">
    <property type="protein sequence ID" value="MBC3790887.1"/>
    <property type="molecule type" value="Genomic_DNA"/>
</dbReference>
<reference evidence="2 3" key="1">
    <citation type="submission" date="2019-06" db="EMBL/GenBank/DDBJ databases">
        <title>Spirosoma utsteinense sp. nov. isolated from Antarctic ice-free soils.</title>
        <authorList>
            <person name="Tahon G."/>
        </authorList>
    </citation>
    <scope>NUCLEOTIDE SEQUENCE [LARGE SCALE GENOMIC DNA]</scope>
    <source>
        <strain evidence="2 3">LMG 31447</strain>
    </source>
</reference>
<dbReference type="Gene3D" id="3.60.15.10">
    <property type="entry name" value="Ribonuclease Z/Hydroxyacylglutathione hydrolase-like"/>
    <property type="match status" value="1"/>
</dbReference>
<dbReference type="Pfam" id="PF00753">
    <property type="entry name" value="Lactamase_B"/>
    <property type="match status" value="1"/>
</dbReference>
<evidence type="ECO:0000313" key="3">
    <source>
        <dbReference type="Proteomes" id="UP000700732"/>
    </source>
</evidence>
<dbReference type="InterPro" id="IPR036866">
    <property type="entry name" value="RibonucZ/Hydroxyglut_hydro"/>
</dbReference>
<dbReference type="InterPro" id="IPR001279">
    <property type="entry name" value="Metallo-B-lactamas"/>
</dbReference>
<keyword evidence="3" id="KW-1185">Reference proteome</keyword>
<dbReference type="RefSeq" id="WP_186736700.1">
    <property type="nucleotide sequence ID" value="NZ_VFIA01000006.1"/>
</dbReference>
<evidence type="ECO:0000313" key="2">
    <source>
        <dbReference type="EMBL" id="MBC3790887.1"/>
    </source>
</evidence>
<dbReference type="PANTHER" id="PTHR23131">
    <property type="entry name" value="ENDORIBONUCLEASE LACTB2"/>
    <property type="match status" value="1"/>
</dbReference>
<dbReference type="Proteomes" id="UP000700732">
    <property type="component" value="Unassembled WGS sequence"/>
</dbReference>
<dbReference type="InterPro" id="IPR050662">
    <property type="entry name" value="Sec-metab_biosynth-thioest"/>
</dbReference>
<comment type="caution">
    <text evidence="2">The sequence shown here is derived from an EMBL/GenBank/DDBJ whole genome shotgun (WGS) entry which is preliminary data.</text>
</comment>